<dbReference type="InterPro" id="IPR022300">
    <property type="entry name" value="PPK2-rel_1"/>
</dbReference>
<organism evidence="5 6">
    <name type="scientific">Rhizosaccharibacter radicis</name>
    <dbReference type="NCBI Taxonomy" id="2782605"/>
    <lineage>
        <taxon>Bacteria</taxon>
        <taxon>Pseudomonadati</taxon>
        <taxon>Pseudomonadota</taxon>
        <taxon>Alphaproteobacteria</taxon>
        <taxon>Acetobacterales</taxon>
        <taxon>Acetobacteraceae</taxon>
        <taxon>Rhizosaccharibacter</taxon>
    </lineage>
</organism>
<keyword evidence="3 5" id="KW-0418">Kinase</keyword>
<comment type="caution">
    <text evidence="5">The sequence shown here is derived from an EMBL/GenBank/DDBJ whole genome shotgun (WGS) entry which is preliminary data.</text>
</comment>
<dbReference type="Pfam" id="PF03976">
    <property type="entry name" value="PPK2"/>
    <property type="match status" value="1"/>
</dbReference>
<accession>A0ABT1VXX0</accession>
<keyword evidence="2" id="KW-0808">Transferase</keyword>
<dbReference type="InterPro" id="IPR022488">
    <property type="entry name" value="PPK2-related"/>
</dbReference>
<proteinExistence type="inferred from homology"/>
<reference evidence="5 6" key="1">
    <citation type="submission" date="2022-06" db="EMBL/GenBank/DDBJ databases">
        <title>Rhizosaccharibacter gen. nov. sp. nov. KSS12, endophytic bacteria isolated from sugarcane.</title>
        <authorList>
            <person name="Pitiwittayakul N."/>
        </authorList>
    </citation>
    <scope>NUCLEOTIDE SEQUENCE [LARGE SCALE GENOMIC DNA]</scope>
    <source>
        <strain evidence="5 6">KSS12</strain>
    </source>
</reference>
<dbReference type="GO" id="GO:0016301">
    <property type="term" value="F:kinase activity"/>
    <property type="evidence" value="ECO:0007669"/>
    <property type="project" value="UniProtKB-KW"/>
</dbReference>
<gene>
    <name evidence="5" type="ORF">NFI88_10115</name>
</gene>
<keyword evidence="6" id="KW-1185">Reference proteome</keyword>
<protein>
    <submittedName>
        <fullName evidence="5">Polyphosphate kinase 2 family protein</fullName>
    </submittedName>
</protein>
<dbReference type="NCBIfam" id="TIGR03709">
    <property type="entry name" value="PPK2_rel_1"/>
    <property type="match status" value="1"/>
</dbReference>
<dbReference type="RefSeq" id="WP_422919929.1">
    <property type="nucleotide sequence ID" value="NZ_JAMZEJ010000005.1"/>
</dbReference>
<evidence type="ECO:0000256" key="1">
    <source>
        <dbReference type="ARBA" id="ARBA00009924"/>
    </source>
</evidence>
<evidence type="ECO:0000256" key="3">
    <source>
        <dbReference type="ARBA" id="ARBA00022777"/>
    </source>
</evidence>
<evidence type="ECO:0000313" key="6">
    <source>
        <dbReference type="Proteomes" id="UP001524547"/>
    </source>
</evidence>
<name>A0ABT1VXX0_9PROT</name>
<dbReference type="InterPro" id="IPR027417">
    <property type="entry name" value="P-loop_NTPase"/>
</dbReference>
<evidence type="ECO:0000256" key="2">
    <source>
        <dbReference type="ARBA" id="ARBA00022679"/>
    </source>
</evidence>
<dbReference type="Gene3D" id="3.40.50.300">
    <property type="entry name" value="P-loop containing nucleotide triphosphate hydrolases"/>
    <property type="match status" value="1"/>
</dbReference>
<comment type="similarity">
    <text evidence="1">Belongs to the polyphosphate kinase 2 (PPK2) family. Class I subfamily.</text>
</comment>
<evidence type="ECO:0000313" key="5">
    <source>
        <dbReference type="EMBL" id="MCQ8241193.1"/>
    </source>
</evidence>
<dbReference type="InterPro" id="IPR016898">
    <property type="entry name" value="Polyphosphate_phosphotransfera"/>
</dbReference>
<dbReference type="PIRSF" id="PIRSF028756">
    <property type="entry name" value="PPK2_prd"/>
    <property type="match status" value="1"/>
</dbReference>
<dbReference type="Proteomes" id="UP001524547">
    <property type="component" value="Unassembled WGS sequence"/>
</dbReference>
<dbReference type="EMBL" id="JAMZEJ010000005">
    <property type="protein sequence ID" value="MCQ8241193.1"/>
    <property type="molecule type" value="Genomic_DNA"/>
</dbReference>
<dbReference type="SUPFAM" id="SSF52540">
    <property type="entry name" value="P-loop containing nucleoside triphosphate hydrolases"/>
    <property type="match status" value="1"/>
</dbReference>
<dbReference type="PANTHER" id="PTHR34383">
    <property type="entry name" value="POLYPHOSPHATE:AMP PHOSPHOTRANSFERASE-RELATED"/>
    <property type="match status" value="1"/>
</dbReference>
<sequence length="294" mass="33793">MDHKRRRKLLARYRITHGKHFELKDHDPRDTDGIDIDKDEGKQLLAEGVERLAELQGLLYADGRHAVLAAFQAMDAGGKDGTIKHVMSGVNPQGVTVTSFKQPGPVEMAHDFLWRIHLNAPMRGRIGIFNRSHYEEVLVAKVHPAVLDNQNLPHADRDKKFWRHRYEDISNFELMLSRQGTTILKFFLHLSKDEQRERFLARIDEPDKNWKFSASDLKERGYWDAYQEAYEDAIRATATPHAPWFVIPADRKWYGRLLVVEAMIDALEGLDLKAPAPPDASVLADARRALEKED</sequence>
<dbReference type="PANTHER" id="PTHR34383:SF3">
    <property type="entry name" value="POLYPHOSPHATE:AMP PHOSPHOTRANSFERASE"/>
    <property type="match status" value="1"/>
</dbReference>
<feature type="domain" description="Polyphosphate kinase-2-related" evidence="4">
    <location>
        <begin position="36"/>
        <end position="270"/>
    </location>
</feature>
<evidence type="ECO:0000259" key="4">
    <source>
        <dbReference type="Pfam" id="PF03976"/>
    </source>
</evidence>